<comment type="caution">
    <text evidence="3">The sequence shown here is derived from an EMBL/GenBank/DDBJ whole genome shotgun (WGS) entry which is preliminary data.</text>
</comment>
<feature type="compositionally biased region" description="Polar residues" evidence="1">
    <location>
        <begin position="89"/>
        <end position="100"/>
    </location>
</feature>
<proteinExistence type="predicted"/>
<feature type="transmembrane region" description="Helical" evidence="2">
    <location>
        <begin position="34"/>
        <end position="54"/>
    </location>
</feature>
<dbReference type="EMBL" id="QUSZ01008045">
    <property type="protein sequence ID" value="RHY01025.1"/>
    <property type="molecule type" value="Genomic_DNA"/>
</dbReference>
<sequence length="129" mass="13709">MASRPTIPSRSRVPVPAAEYCLPSPVNNICGENVWITAGFALFLVVFLLLPTIFKSLKQDDPKPTRTTTSGKKGGVDVPNPSIPVVSTKAKTVQPPQEKTSAGDDGDDSDDPNTPEKATTQTSEGKKSK</sequence>
<reference evidence="3 4" key="1">
    <citation type="submission" date="2018-08" db="EMBL/GenBank/DDBJ databases">
        <title>Aphanomyces genome sequencing and annotation.</title>
        <authorList>
            <person name="Minardi D."/>
            <person name="Oidtmann B."/>
            <person name="Van Der Giezen M."/>
            <person name="Studholme D.J."/>
        </authorList>
    </citation>
    <scope>NUCLEOTIDE SEQUENCE [LARGE SCALE GENOMIC DNA]</scope>
    <source>
        <strain evidence="3 4">Kv</strain>
    </source>
</reference>
<gene>
    <name evidence="3" type="ORF">DYB36_006268</name>
</gene>
<evidence type="ECO:0000256" key="2">
    <source>
        <dbReference type="SAM" id="Phobius"/>
    </source>
</evidence>
<dbReference type="Proteomes" id="UP000265427">
    <property type="component" value="Unassembled WGS sequence"/>
</dbReference>
<dbReference type="VEuPathDB" id="FungiDB:H257_09173"/>
<keyword evidence="2" id="KW-0472">Membrane</keyword>
<evidence type="ECO:0000313" key="4">
    <source>
        <dbReference type="Proteomes" id="UP000265427"/>
    </source>
</evidence>
<feature type="region of interest" description="Disordered" evidence="1">
    <location>
        <begin position="58"/>
        <end position="129"/>
    </location>
</feature>
<accession>A0A397A3P8</accession>
<evidence type="ECO:0000256" key="1">
    <source>
        <dbReference type="SAM" id="MobiDB-lite"/>
    </source>
</evidence>
<name>A0A397A3P8_APHAT</name>
<organism evidence="3 4">
    <name type="scientific">Aphanomyces astaci</name>
    <name type="common">Crayfish plague agent</name>
    <dbReference type="NCBI Taxonomy" id="112090"/>
    <lineage>
        <taxon>Eukaryota</taxon>
        <taxon>Sar</taxon>
        <taxon>Stramenopiles</taxon>
        <taxon>Oomycota</taxon>
        <taxon>Saprolegniomycetes</taxon>
        <taxon>Saprolegniales</taxon>
        <taxon>Verrucalvaceae</taxon>
        <taxon>Aphanomyces</taxon>
    </lineage>
</organism>
<keyword evidence="2" id="KW-0812">Transmembrane</keyword>
<protein>
    <submittedName>
        <fullName evidence="3">Uncharacterized protein</fullName>
    </submittedName>
</protein>
<feature type="compositionally biased region" description="Acidic residues" evidence="1">
    <location>
        <begin position="104"/>
        <end position="113"/>
    </location>
</feature>
<dbReference type="AlphaFoldDB" id="A0A397A3P8"/>
<evidence type="ECO:0000313" key="3">
    <source>
        <dbReference type="EMBL" id="RHY01025.1"/>
    </source>
</evidence>
<keyword evidence="2" id="KW-1133">Transmembrane helix</keyword>